<dbReference type="InterPro" id="IPR010235">
    <property type="entry name" value="HepT"/>
</dbReference>
<gene>
    <name evidence="2" type="ORF">BECKMB1821H_GA0114242_109912</name>
    <name evidence="1" type="ORF">BECKMB1821I_GA0114274_10942</name>
</gene>
<accession>A0A451BFN5</accession>
<dbReference type="Pfam" id="PF08780">
    <property type="entry name" value="NTase_sub_bind"/>
    <property type="match status" value="1"/>
</dbReference>
<name>A0A451BFN5_9GAMM</name>
<evidence type="ECO:0000313" key="2">
    <source>
        <dbReference type="EMBL" id="VFK77100.1"/>
    </source>
</evidence>
<dbReference type="Gene3D" id="1.20.120.330">
    <property type="entry name" value="Nucleotidyltransferases domain 2"/>
    <property type="match status" value="1"/>
</dbReference>
<proteinExistence type="predicted"/>
<reference evidence="2" key="1">
    <citation type="submission" date="2019-02" db="EMBL/GenBank/DDBJ databases">
        <authorList>
            <person name="Gruber-Vodicka R. H."/>
            <person name="Seah K. B. B."/>
        </authorList>
    </citation>
    <scope>NUCLEOTIDE SEQUENCE</scope>
    <source>
        <strain evidence="2">BECK_BZ198</strain>
        <strain evidence="1">BECK_BZ199</strain>
    </source>
</reference>
<sequence length="137" mass="16387">MDTDIRWHQRLQNFDRAFVLLRSALEEKAMERFSALEQEGMIQRFQYTYELAWKTMKDYLESEGIHITPVTPRNVIKEAFAAGIIDDGQVWIDMMLHRNLLSHTYDHDRFREVLMALEQRYLAAFAALHEWLLAQRI</sequence>
<dbReference type="SUPFAM" id="SSF81593">
    <property type="entry name" value="Nucleotidyltransferase substrate binding subunit/domain"/>
    <property type="match status" value="1"/>
</dbReference>
<dbReference type="AlphaFoldDB" id="A0A451BFN5"/>
<dbReference type="GO" id="GO:0016740">
    <property type="term" value="F:transferase activity"/>
    <property type="evidence" value="ECO:0007669"/>
    <property type="project" value="UniProtKB-KW"/>
</dbReference>
<evidence type="ECO:0000313" key="1">
    <source>
        <dbReference type="EMBL" id="VFK34980.1"/>
    </source>
</evidence>
<dbReference type="EMBL" id="CAADFQ010000094">
    <property type="protein sequence ID" value="VFK34980.1"/>
    <property type="molecule type" value="Genomic_DNA"/>
</dbReference>
<dbReference type="EMBL" id="CAADGH010000099">
    <property type="protein sequence ID" value="VFK77100.1"/>
    <property type="molecule type" value="Genomic_DNA"/>
</dbReference>
<organism evidence="2">
    <name type="scientific">Candidatus Kentrum sp. MB</name>
    <dbReference type="NCBI Taxonomy" id="2138164"/>
    <lineage>
        <taxon>Bacteria</taxon>
        <taxon>Pseudomonadati</taxon>
        <taxon>Pseudomonadota</taxon>
        <taxon>Gammaproteobacteria</taxon>
        <taxon>Candidatus Kentrum</taxon>
    </lineage>
</organism>
<keyword evidence="2" id="KW-0808">Transferase</keyword>
<dbReference type="NCBIfam" id="TIGR01987">
    <property type="entry name" value="HI0074"/>
    <property type="match status" value="1"/>
</dbReference>
<protein>
    <submittedName>
        <fullName evidence="2">Nucleotidyltransferase substrate binding protein, HI0074 family</fullName>
    </submittedName>
</protein>